<keyword evidence="2 8" id="KW-0812">Transmembrane</keyword>
<dbReference type="OrthoDB" id="29460at2759"/>
<dbReference type="InterPro" id="IPR018939">
    <property type="entry name" value="Autophagy-rel_prot_27"/>
</dbReference>
<feature type="region of interest" description="Disordered" evidence="7">
    <location>
        <begin position="172"/>
        <end position="194"/>
    </location>
</feature>
<keyword evidence="4" id="KW-0813">Transport</keyword>
<name>A0A6A4IGH6_9AGAR</name>
<dbReference type="EMBL" id="ML769383">
    <property type="protein sequence ID" value="KAE9411462.1"/>
    <property type="molecule type" value="Genomic_DNA"/>
</dbReference>
<evidence type="ECO:0000256" key="6">
    <source>
        <dbReference type="ARBA" id="ARBA00023136"/>
    </source>
</evidence>
<feature type="transmembrane region" description="Helical" evidence="8">
    <location>
        <begin position="200"/>
        <end position="220"/>
    </location>
</feature>
<organism evidence="10 11">
    <name type="scientific">Gymnopus androsaceus JB14</name>
    <dbReference type="NCBI Taxonomy" id="1447944"/>
    <lineage>
        <taxon>Eukaryota</taxon>
        <taxon>Fungi</taxon>
        <taxon>Dikarya</taxon>
        <taxon>Basidiomycota</taxon>
        <taxon>Agaricomycotina</taxon>
        <taxon>Agaricomycetes</taxon>
        <taxon>Agaricomycetidae</taxon>
        <taxon>Agaricales</taxon>
        <taxon>Marasmiineae</taxon>
        <taxon>Omphalotaceae</taxon>
        <taxon>Gymnopus</taxon>
    </lineage>
</organism>
<evidence type="ECO:0000256" key="8">
    <source>
        <dbReference type="SAM" id="Phobius"/>
    </source>
</evidence>
<protein>
    <submittedName>
        <fullName evidence="10">Uncharacterized protein</fullName>
    </submittedName>
</protein>
<keyword evidence="3 9" id="KW-0732">Signal</keyword>
<evidence type="ECO:0000256" key="4">
    <source>
        <dbReference type="ARBA" id="ARBA00022927"/>
    </source>
</evidence>
<keyword evidence="6 8" id="KW-0472">Membrane</keyword>
<evidence type="ECO:0000256" key="2">
    <source>
        <dbReference type="ARBA" id="ARBA00022692"/>
    </source>
</evidence>
<evidence type="ECO:0000313" key="10">
    <source>
        <dbReference type="EMBL" id="KAE9411462.1"/>
    </source>
</evidence>
<keyword evidence="4" id="KW-0653">Protein transport</keyword>
<evidence type="ECO:0000256" key="7">
    <source>
        <dbReference type="SAM" id="MobiDB-lite"/>
    </source>
</evidence>
<feature type="signal peptide" evidence="9">
    <location>
        <begin position="1"/>
        <end position="24"/>
    </location>
</feature>
<dbReference type="InterPro" id="IPR009011">
    <property type="entry name" value="Man6P_isomerase_rcpt-bd_dom_sf"/>
</dbReference>
<gene>
    <name evidence="10" type="ORF">BT96DRAFT_961350</name>
</gene>
<feature type="chain" id="PRO_5025466393" evidence="9">
    <location>
        <begin position="25"/>
        <end position="272"/>
    </location>
</feature>
<evidence type="ECO:0000313" key="11">
    <source>
        <dbReference type="Proteomes" id="UP000799118"/>
    </source>
</evidence>
<accession>A0A6A4IGH6</accession>
<dbReference type="PROSITE" id="PS51257">
    <property type="entry name" value="PROKAR_LIPOPROTEIN"/>
    <property type="match status" value="1"/>
</dbReference>
<evidence type="ECO:0000256" key="5">
    <source>
        <dbReference type="ARBA" id="ARBA00022989"/>
    </source>
</evidence>
<sequence>MILRHLSPAFLFFLLSCYVPTIAAEDFNCLIEIGKTKFNLTSLNAEQTASRTRITPPTTMLDTVLFNLCDSLKTQDVAEGDQCPSGTRACLTKSNQKQKEDERVVQVIPVAQGDYLDATFSQLYSPHGVSILMHGPPYPDNSVDSNKQSDPKFLSYNGSLAEVEWTHPAACGSQQAEKPPGNDEGSGGDNEEKESRGSGIGWFFLVLLLAFLAYFGLGAYHKYTTYGATGMDLIPHKDFWQEVPYMLSDVASHLCSSVRPRRSSNRGGYIAV</sequence>
<reference evidence="10" key="1">
    <citation type="journal article" date="2019" name="Environ. Microbiol.">
        <title>Fungal ecological strategies reflected in gene transcription - a case study of two litter decomposers.</title>
        <authorList>
            <person name="Barbi F."/>
            <person name="Kohler A."/>
            <person name="Barry K."/>
            <person name="Baskaran P."/>
            <person name="Daum C."/>
            <person name="Fauchery L."/>
            <person name="Ihrmark K."/>
            <person name="Kuo A."/>
            <person name="LaButti K."/>
            <person name="Lipzen A."/>
            <person name="Morin E."/>
            <person name="Grigoriev I.V."/>
            <person name="Henrissat B."/>
            <person name="Lindahl B."/>
            <person name="Martin F."/>
        </authorList>
    </citation>
    <scope>NUCLEOTIDE SEQUENCE</scope>
    <source>
        <strain evidence="10">JB14</strain>
    </source>
</reference>
<dbReference type="Gene3D" id="2.70.130.10">
    <property type="entry name" value="Mannose-6-phosphate receptor binding domain"/>
    <property type="match status" value="1"/>
</dbReference>
<keyword evidence="5 8" id="KW-1133">Transmembrane helix</keyword>
<evidence type="ECO:0000256" key="3">
    <source>
        <dbReference type="ARBA" id="ARBA00022729"/>
    </source>
</evidence>
<keyword evidence="11" id="KW-1185">Reference proteome</keyword>
<dbReference type="GO" id="GO:0034045">
    <property type="term" value="C:phagophore assembly site membrane"/>
    <property type="evidence" value="ECO:0007669"/>
    <property type="project" value="UniProtKB-SubCell"/>
</dbReference>
<proteinExistence type="predicted"/>
<evidence type="ECO:0000256" key="9">
    <source>
        <dbReference type="SAM" id="SignalP"/>
    </source>
</evidence>
<dbReference type="Proteomes" id="UP000799118">
    <property type="component" value="Unassembled WGS sequence"/>
</dbReference>
<dbReference type="PANTHER" id="PTHR15071">
    <property type="entry name" value="MANNOSE-6-PHOSPHATE RECEPTOR FAMILY MEMBER"/>
    <property type="match status" value="1"/>
</dbReference>
<comment type="subcellular location">
    <subcellularLocation>
        <location evidence="1">Preautophagosomal structure membrane</location>
        <topology evidence="1">Single-pass type I membrane protein</topology>
    </subcellularLocation>
</comment>
<dbReference type="GO" id="GO:0012505">
    <property type="term" value="C:endomembrane system"/>
    <property type="evidence" value="ECO:0007669"/>
    <property type="project" value="UniProtKB-ARBA"/>
</dbReference>
<dbReference type="Pfam" id="PF09451">
    <property type="entry name" value="ATG27"/>
    <property type="match status" value="1"/>
</dbReference>
<dbReference type="AlphaFoldDB" id="A0A6A4IGH6"/>
<evidence type="ECO:0000256" key="1">
    <source>
        <dbReference type="ARBA" id="ARBA00004472"/>
    </source>
</evidence>
<dbReference type="PANTHER" id="PTHR15071:SF13">
    <property type="entry name" value="AUTOPHAGY-RELATED PROTEIN 27"/>
    <property type="match status" value="1"/>
</dbReference>
<dbReference type="GO" id="GO:0015031">
    <property type="term" value="P:protein transport"/>
    <property type="evidence" value="ECO:0007669"/>
    <property type="project" value="UniProtKB-KW"/>
</dbReference>